<dbReference type="Proteomes" id="UP000295793">
    <property type="component" value="Unassembled WGS sequence"/>
</dbReference>
<dbReference type="RefSeq" id="WP_132698870.1">
    <property type="nucleotide sequence ID" value="NZ_SLZR01000001.1"/>
</dbReference>
<comment type="caution">
    <text evidence="7">The sequence shown here is derived from an EMBL/GenBank/DDBJ whole genome shotgun (WGS) entry which is preliminary data.</text>
</comment>
<organism evidence="7 8">
    <name type="scientific">Reinekea marinisedimentorum</name>
    <dbReference type="NCBI Taxonomy" id="230495"/>
    <lineage>
        <taxon>Bacteria</taxon>
        <taxon>Pseudomonadati</taxon>
        <taxon>Pseudomonadota</taxon>
        <taxon>Gammaproteobacteria</taxon>
        <taxon>Oceanospirillales</taxon>
        <taxon>Saccharospirillaceae</taxon>
        <taxon>Reinekea</taxon>
    </lineage>
</organism>
<gene>
    <name evidence="7" type="ORF">BCF53_101152</name>
</gene>
<name>A0A4R3IB33_9GAMM</name>
<dbReference type="SUPFAM" id="SSF55073">
    <property type="entry name" value="Nucleotide cyclase"/>
    <property type="match status" value="1"/>
</dbReference>
<dbReference type="CDD" id="cd01949">
    <property type="entry name" value="GGDEF"/>
    <property type="match status" value="1"/>
</dbReference>
<keyword evidence="5" id="KW-0472">Membrane</keyword>
<dbReference type="AlphaFoldDB" id="A0A4R3IB33"/>
<evidence type="ECO:0000313" key="7">
    <source>
        <dbReference type="EMBL" id="TCS43809.1"/>
    </source>
</evidence>
<evidence type="ECO:0000313" key="8">
    <source>
        <dbReference type="Proteomes" id="UP000295793"/>
    </source>
</evidence>
<keyword evidence="8" id="KW-1185">Reference proteome</keyword>
<evidence type="ECO:0000256" key="4">
    <source>
        <dbReference type="SAM" id="Coils"/>
    </source>
</evidence>
<dbReference type="SMART" id="SM00267">
    <property type="entry name" value="GGDEF"/>
    <property type="match status" value="1"/>
</dbReference>
<dbReference type="SUPFAM" id="SSF53850">
    <property type="entry name" value="Periplasmic binding protein-like II"/>
    <property type="match status" value="1"/>
</dbReference>
<dbReference type="EC" id="2.7.7.65" evidence="2"/>
<accession>A0A4R3IB33</accession>
<dbReference type="InterPro" id="IPR043128">
    <property type="entry name" value="Rev_trsase/Diguanyl_cyclase"/>
</dbReference>
<dbReference type="InterPro" id="IPR000160">
    <property type="entry name" value="GGDEF_dom"/>
</dbReference>
<comment type="catalytic activity">
    <reaction evidence="3">
        <text>2 GTP = 3',3'-c-di-GMP + 2 diphosphate</text>
        <dbReference type="Rhea" id="RHEA:24898"/>
        <dbReference type="ChEBI" id="CHEBI:33019"/>
        <dbReference type="ChEBI" id="CHEBI:37565"/>
        <dbReference type="ChEBI" id="CHEBI:58805"/>
        <dbReference type="EC" id="2.7.7.65"/>
    </reaction>
</comment>
<keyword evidence="4" id="KW-0175">Coiled coil</keyword>
<dbReference type="InterPro" id="IPR029787">
    <property type="entry name" value="Nucleotide_cyclase"/>
</dbReference>
<dbReference type="InterPro" id="IPR050469">
    <property type="entry name" value="Diguanylate_Cyclase"/>
</dbReference>
<evidence type="ECO:0000256" key="5">
    <source>
        <dbReference type="SAM" id="Phobius"/>
    </source>
</evidence>
<dbReference type="EMBL" id="SLZR01000001">
    <property type="protein sequence ID" value="TCS43809.1"/>
    <property type="molecule type" value="Genomic_DNA"/>
</dbReference>
<sequence>MLASFGVCSVATAQSVSLQLKWLHQFQFAGYYMAKEKGFYADVGLDVTIHERQANMSSIKPLIEGVADFSVSDPGSVIYFSRGAPIVALAAIFQHSPSILIVREDAQVTELTELKGKRLRNSQGYSNAELLAMFQKAGLSMFDVDIAASDLSLQAFVDGDLEALNGYLSNEPYMLDQLGIRYRLFKPVDYGVDFYGDILTTTPRMIEQSPQLVEDFRRASLQGWDYALANVDEAIDVILAKYNTQNKSREQLAFEAEQIVSLILPGLVPVGYMNPERWQHIVNTFQQFGSIEYPVNLNSFIYQPPAEHLSFMDFYRQNQLQFHVGVIVVIALLLLFHNLMLRKRVLKSTLELHKAKLLAEDDARTDALTRLPNRRHFFEVLNRDLEHARRNQQSLIDNFKQINDRYGHSTGDEVLQQVGQFFQREVRSGDFCARIGGEEFVMLYRDTSLEHARYITERLRQQIREERFYTANGEISITLSIGLTCLNNDESAERLMSFADAAMYQAKRTGKDRIVVMH</sequence>
<dbReference type="InterPro" id="IPR015168">
    <property type="entry name" value="SsuA/THI5"/>
</dbReference>
<evidence type="ECO:0000256" key="2">
    <source>
        <dbReference type="ARBA" id="ARBA00012528"/>
    </source>
</evidence>
<keyword evidence="5" id="KW-1133">Transmembrane helix</keyword>
<feature type="transmembrane region" description="Helical" evidence="5">
    <location>
        <begin position="320"/>
        <end position="341"/>
    </location>
</feature>
<evidence type="ECO:0000259" key="6">
    <source>
        <dbReference type="PROSITE" id="PS50887"/>
    </source>
</evidence>
<dbReference type="Pfam" id="PF00990">
    <property type="entry name" value="GGDEF"/>
    <property type="match status" value="1"/>
</dbReference>
<evidence type="ECO:0000256" key="3">
    <source>
        <dbReference type="ARBA" id="ARBA00034247"/>
    </source>
</evidence>
<dbReference type="PANTHER" id="PTHR45138">
    <property type="entry name" value="REGULATORY COMPONENTS OF SENSORY TRANSDUCTION SYSTEM"/>
    <property type="match status" value="1"/>
</dbReference>
<dbReference type="FunFam" id="3.30.70.270:FF:000001">
    <property type="entry name" value="Diguanylate cyclase domain protein"/>
    <property type="match status" value="1"/>
</dbReference>
<dbReference type="OrthoDB" id="9180959at2"/>
<feature type="coiled-coil region" evidence="4">
    <location>
        <begin position="378"/>
        <end position="405"/>
    </location>
</feature>
<feature type="domain" description="GGDEF" evidence="6">
    <location>
        <begin position="387"/>
        <end position="518"/>
    </location>
</feature>
<dbReference type="NCBIfam" id="TIGR00254">
    <property type="entry name" value="GGDEF"/>
    <property type="match status" value="1"/>
</dbReference>
<dbReference type="PANTHER" id="PTHR45138:SF9">
    <property type="entry name" value="DIGUANYLATE CYCLASE DGCM-RELATED"/>
    <property type="match status" value="1"/>
</dbReference>
<dbReference type="Gene3D" id="3.40.190.10">
    <property type="entry name" value="Periplasmic binding protein-like II"/>
    <property type="match status" value="2"/>
</dbReference>
<evidence type="ECO:0000256" key="1">
    <source>
        <dbReference type="ARBA" id="ARBA00001946"/>
    </source>
</evidence>
<dbReference type="Pfam" id="PF09084">
    <property type="entry name" value="NMT1"/>
    <property type="match status" value="1"/>
</dbReference>
<dbReference type="Gene3D" id="3.30.70.270">
    <property type="match status" value="1"/>
</dbReference>
<dbReference type="PROSITE" id="PS50887">
    <property type="entry name" value="GGDEF"/>
    <property type="match status" value="1"/>
</dbReference>
<comment type="cofactor">
    <cofactor evidence="1">
        <name>Mg(2+)</name>
        <dbReference type="ChEBI" id="CHEBI:18420"/>
    </cofactor>
</comment>
<dbReference type="GO" id="GO:0052621">
    <property type="term" value="F:diguanylate cyclase activity"/>
    <property type="evidence" value="ECO:0007669"/>
    <property type="project" value="UniProtKB-EC"/>
</dbReference>
<proteinExistence type="predicted"/>
<keyword evidence="5" id="KW-0812">Transmembrane</keyword>
<reference evidence="7 8" key="1">
    <citation type="submission" date="2019-03" db="EMBL/GenBank/DDBJ databases">
        <title>Genomic Encyclopedia of Archaeal and Bacterial Type Strains, Phase II (KMG-II): from individual species to whole genera.</title>
        <authorList>
            <person name="Goeker M."/>
        </authorList>
    </citation>
    <scope>NUCLEOTIDE SEQUENCE [LARGE SCALE GENOMIC DNA]</scope>
    <source>
        <strain evidence="7 8">DSM 15388</strain>
    </source>
</reference>
<protein>
    <recommendedName>
        <fullName evidence="2">diguanylate cyclase</fullName>
        <ecNumber evidence="2">2.7.7.65</ecNumber>
    </recommendedName>
</protein>